<dbReference type="GO" id="GO:0004983">
    <property type="term" value="F:neuropeptide Y receptor activity"/>
    <property type="evidence" value="ECO:0007669"/>
    <property type="project" value="InterPro"/>
</dbReference>
<accession>A0A7E6FSN9</accession>
<evidence type="ECO:0000256" key="2">
    <source>
        <dbReference type="ARBA" id="ARBA00010663"/>
    </source>
</evidence>
<dbReference type="AlphaFoldDB" id="A0A7E6FSN9"/>
<dbReference type="PRINTS" id="PR00237">
    <property type="entry name" value="GPCRRHODOPSN"/>
</dbReference>
<dbReference type="PRINTS" id="PR01012">
    <property type="entry name" value="NRPEPTIDEYR"/>
</dbReference>
<feature type="transmembrane region" description="Helical" evidence="11">
    <location>
        <begin position="201"/>
        <end position="222"/>
    </location>
</feature>
<dbReference type="SMART" id="SM01381">
    <property type="entry name" value="7TM_GPCR_Srsx"/>
    <property type="match status" value="1"/>
</dbReference>
<evidence type="ECO:0000259" key="12">
    <source>
        <dbReference type="PROSITE" id="PS50262"/>
    </source>
</evidence>
<feature type="transmembrane region" description="Helical" evidence="11">
    <location>
        <begin position="532"/>
        <end position="550"/>
    </location>
</feature>
<protein>
    <submittedName>
        <fullName evidence="14">Uncharacterized protein LOC115225214</fullName>
    </submittedName>
</protein>
<feature type="transmembrane region" description="Helical" evidence="11">
    <location>
        <begin position="273"/>
        <end position="293"/>
    </location>
</feature>
<dbReference type="PROSITE" id="PS50262">
    <property type="entry name" value="G_PROTEIN_RECEP_F1_2"/>
    <property type="match status" value="1"/>
</dbReference>
<comment type="similarity">
    <text evidence="2 9">Belongs to the G-protein coupled receptor 1 family.</text>
</comment>
<evidence type="ECO:0000313" key="13">
    <source>
        <dbReference type="Proteomes" id="UP000515154"/>
    </source>
</evidence>
<feature type="transmembrane region" description="Helical" evidence="11">
    <location>
        <begin position="448"/>
        <end position="471"/>
    </location>
</feature>
<organism evidence="13 14">
    <name type="scientific">Octopus sinensis</name>
    <name type="common">East Asian common octopus</name>
    <dbReference type="NCBI Taxonomy" id="2607531"/>
    <lineage>
        <taxon>Eukaryota</taxon>
        <taxon>Metazoa</taxon>
        <taxon>Spiralia</taxon>
        <taxon>Lophotrochozoa</taxon>
        <taxon>Mollusca</taxon>
        <taxon>Cephalopoda</taxon>
        <taxon>Coleoidea</taxon>
        <taxon>Octopodiformes</taxon>
        <taxon>Octopoda</taxon>
        <taxon>Incirrata</taxon>
        <taxon>Octopodidae</taxon>
        <taxon>Octopus</taxon>
    </lineage>
</organism>
<keyword evidence="3 9" id="KW-0812">Transmembrane</keyword>
<evidence type="ECO:0000256" key="9">
    <source>
        <dbReference type="RuleBase" id="RU000688"/>
    </source>
</evidence>
<keyword evidence="5 9" id="KW-0297">G-protein coupled receptor</keyword>
<evidence type="ECO:0000256" key="3">
    <source>
        <dbReference type="ARBA" id="ARBA00022692"/>
    </source>
</evidence>
<feature type="region of interest" description="Disordered" evidence="10">
    <location>
        <begin position="333"/>
        <end position="385"/>
    </location>
</feature>
<feature type="transmembrane region" description="Helical" evidence="11">
    <location>
        <begin position="234"/>
        <end position="253"/>
    </location>
</feature>
<feature type="compositionally biased region" description="Gly residues" evidence="10">
    <location>
        <begin position="338"/>
        <end position="360"/>
    </location>
</feature>
<keyword evidence="4 11" id="KW-1133">Transmembrane helix</keyword>
<sequence>MLVLNESDFGLLDLTAFSESTIVATSPSIRYNLEDVVTAATTRSSSAGSAVGASVAMGLGALGLRLGGHGGRTATTTTRSTTAATTTAAAAMATIGVNHVTETTTKTTTLAAAVAATVATTRTTATTSTTVTAATTTTTTAAAITTAEIPAIDDIYSGPNDDVSLSDELLAPFLDLTNITSDLGYSEYDVLNGRGWKAAIVMIYVLVIAVGLVGNLLTVYVILRNKHLHGVTNVFLVTLALSDVVLCVFNLPFQLHYQLTENWFFGKWLCHVIVPTFAVPLHVSTASILAISVNRYLLLLLPPPPPTSALSPGPQPTLTFGRCNFSGLRRGTSRCGNKSGGSGGGDDGGGGGGGGGGSGGSSSTAVSSSLLQPSSSSTSSSSPSSSLFSRHRTALLIVAAIVVFSFVPAIPLIAFANLYAIPDASANTHFVYCGEAWPSVTLRRVYRAGMFVVQFCIPLLASAAIHLRIYLVLEQCTFKKHSVRRQRTDRALAAILLIFTVCWFPWNTFVLLGEFDFEVVRGRYFKLTDLSLKIFAISSACVKPVLYAWLNGNFRKELSFLFNRSPLLSCSSICKRSSYKNDECFPTKEGHTLLEPTPSSTTRASMMLTENTTTDFC</sequence>
<dbReference type="SUPFAM" id="SSF81321">
    <property type="entry name" value="Family A G protein-coupled receptor-like"/>
    <property type="match status" value="2"/>
</dbReference>
<gene>
    <name evidence="14" type="primary">LOC115225214</name>
</gene>
<feature type="domain" description="G-protein coupled receptors family 1 profile" evidence="12">
    <location>
        <begin position="214"/>
        <end position="547"/>
    </location>
</feature>
<evidence type="ECO:0000256" key="6">
    <source>
        <dbReference type="ARBA" id="ARBA00023136"/>
    </source>
</evidence>
<comment type="subcellular location">
    <subcellularLocation>
        <location evidence="1">Membrane</location>
        <topology evidence="1">Multi-pass membrane protein</topology>
    </subcellularLocation>
</comment>
<evidence type="ECO:0000256" key="11">
    <source>
        <dbReference type="SAM" id="Phobius"/>
    </source>
</evidence>
<keyword evidence="7 9" id="KW-0675">Receptor</keyword>
<dbReference type="Gene3D" id="1.20.1070.10">
    <property type="entry name" value="Rhodopsin 7-helix transmembrane proteins"/>
    <property type="match status" value="1"/>
</dbReference>
<evidence type="ECO:0000256" key="10">
    <source>
        <dbReference type="SAM" id="MobiDB-lite"/>
    </source>
</evidence>
<keyword evidence="13" id="KW-1185">Reference proteome</keyword>
<evidence type="ECO:0000256" key="8">
    <source>
        <dbReference type="ARBA" id="ARBA00023224"/>
    </source>
</evidence>
<evidence type="ECO:0000256" key="4">
    <source>
        <dbReference type="ARBA" id="ARBA00022989"/>
    </source>
</evidence>
<evidence type="ECO:0000256" key="5">
    <source>
        <dbReference type="ARBA" id="ARBA00023040"/>
    </source>
</evidence>
<dbReference type="PANTHER" id="PTHR24235">
    <property type="entry name" value="NEUROPEPTIDE Y RECEPTOR"/>
    <property type="match status" value="1"/>
</dbReference>
<keyword evidence="8 9" id="KW-0807">Transducer</keyword>
<dbReference type="Proteomes" id="UP000515154">
    <property type="component" value="Linkage group LG27"/>
</dbReference>
<dbReference type="Pfam" id="PF00001">
    <property type="entry name" value="7tm_1"/>
    <property type="match status" value="2"/>
</dbReference>
<feature type="transmembrane region" description="Helical" evidence="11">
    <location>
        <begin position="491"/>
        <end position="512"/>
    </location>
</feature>
<feature type="compositionally biased region" description="Low complexity" evidence="10">
    <location>
        <begin position="361"/>
        <end position="385"/>
    </location>
</feature>
<evidence type="ECO:0000313" key="14">
    <source>
        <dbReference type="RefSeq" id="XP_036369867.1"/>
    </source>
</evidence>
<keyword evidence="6 11" id="KW-0472">Membrane</keyword>
<dbReference type="GO" id="GO:0016020">
    <property type="term" value="C:membrane"/>
    <property type="evidence" value="ECO:0007669"/>
    <property type="project" value="UniProtKB-SubCell"/>
</dbReference>
<reference evidence="14" key="1">
    <citation type="submission" date="2025-08" db="UniProtKB">
        <authorList>
            <consortium name="RefSeq"/>
        </authorList>
    </citation>
    <scope>IDENTIFICATION</scope>
</reference>
<dbReference type="PROSITE" id="PS00237">
    <property type="entry name" value="G_PROTEIN_RECEP_F1_1"/>
    <property type="match status" value="1"/>
</dbReference>
<evidence type="ECO:0000256" key="1">
    <source>
        <dbReference type="ARBA" id="ARBA00004141"/>
    </source>
</evidence>
<name>A0A7E6FSN9_9MOLL</name>
<dbReference type="InterPro" id="IPR000611">
    <property type="entry name" value="NPY_rcpt"/>
</dbReference>
<feature type="transmembrane region" description="Helical" evidence="11">
    <location>
        <begin position="394"/>
        <end position="421"/>
    </location>
</feature>
<dbReference type="PANTHER" id="PTHR24235:SF29">
    <property type="entry name" value="GH23382P"/>
    <property type="match status" value="1"/>
</dbReference>
<dbReference type="KEGG" id="osn:115225214"/>
<dbReference type="InterPro" id="IPR000276">
    <property type="entry name" value="GPCR_Rhodpsn"/>
</dbReference>
<dbReference type="InterPro" id="IPR017452">
    <property type="entry name" value="GPCR_Rhodpsn_7TM"/>
</dbReference>
<proteinExistence type="inferred from homology"/>
<dbReference type="RefSeq" id="XP_036369867.1">
    <property type="nucleotide sequence ID" value="XM_036513974.1"/>
</dbReference>
<evidence type="ECO:0000256" key="7">
    <source>
        <dbReference type="ARBA" id="ARBA00023170"/>
    </source>
</evidence>